<reference evidence="2 3" key="1">
    <citation type="submission" date="2019-04" db="EMBL/GenBank/DDBJ databases">
        <title>Friends and foes A comparative genomics studyof 23 Aspergillus species from section Flavi.</title>
        <authorList>
            <consortium name="DOE Joint Genome Institute"/>
            <person name="Kjaerbolling I."/>
            <person name="Vesth T."/>
            <person name="Frisvad J.C."/>
            <person name="Nybo J.L."/>
            <person name="Theobald S."/>
            <person name="Kildgaard S."/>
            <person name="Isbrandt T."/>
            <person name="Kuo A."/>
            <person name="Sato A."/>
            <person name="Lyhne E.K."/>
            <person name="Kogle M.E."/>
            <person name="Wiebenga A."/>
            <person name="Kun R.S."/>
            <person name="Lubbers R.J."/>
            <person name="Makela M.R."/>
            <person name="Barry K."/>
            <person name="Chovatia M."/>
            <person name="Clum A."/>
            <person name="Daum C."/>
            <person name="Haridas S."/>
            <person name="He G."/>
            <person name="LaButti K."/>
            <person name="Lipzen A."/>
            <person name="Mondo S."/>
            <person name="Riley R."/>
            <person name="Salamov A."/>
            <person name="Simmons B.A."/>
            <person name="Magnuson J.K."/>
            <person name="Henrissat B."/>
            <person name="Mortensen U.H."/>
            <person name="Larsen T.O."/>
            <person name="Devries R.P."/>
            <person name="Grigoriev I.V."/>
            <person name="Machida M."/>
            <person name="Baker S.E."/>
            <person name="Andersen M.R."/>
        </authorList>
    </citation>
    <scope>NUCLEOTIDE SEQUENCE [LARGE SCALE GENOMIC DNA]</scope>
    <source>
        <strain evidence="2 3">CBS 763.97</strain>
    </source>
</reference>
<dbReference type="Proteomes" id="UP000326268">
    <property type="component" value="Unassembled WGS sequence"/>
</dbReference>
<proteinExistence type="predicted"/>
<dbReference type="GeneID" id="43649807"/>
<gene>
    <name evidence="2" type="ORF">BDV27DRAFT_121410</name>
</gene>
<dbReference type="EMBL" id="ML737577">
    <property type="protein sequence ID" value="KAE8369129.1"/>
    <property type="molecule type" value="Genomic_DNA"/>
</dbReference>
<dbReference type="RefSeq" id="XP_031932210.1">
    <property type="nucleotide sequence ID" value="XM_032065361.1"/>
</dbReference>
<accession>A0A5N7AJE3</accession>
<keyword evidence="3" id="KW-1185">Reference proteome</keyword>
<organism evidence="2 3">
    <name type="scientific">Aspergillus caelatus</name>
    <dbReference type="NCBI Taxonomy" id="61420"/>
    <lineage>
        <taxon>Eukaryota</taxon>
        <taxon>Fungi</taxon>
        <taxon>Dikarya</taxon>
        <taxon>Ascomycota</taxon>
        <taxon>Pezizomycotina</taxon>
        <taxon>Eurotiomycetes</taxon>
        <taxon>Eurotiomycetidae</taxon>
        <taxon>Eurotiales</taxon>
        <taxon>Aspergillaceae</taxon>
        <taxon>Aspergillus</taxon>
        <taxon>Aspergillus subgen. Circumdati</taxon>
    </lineage>
</organism>
<protein>
    <submittedName>
        <fullName evidence="2">Uncharacterized protein</fullName>
    </submittedName>
</protein>
<evidence type="ECO:0000313" key="3">
    <source>
        <dbReference type="Proteomes" id="UP000326268"/>
    </source>
</evidence>
<dbReference type="AlphaFoldDB" id="A0A5N7AJE3"/>
<evidence type="ECO:0000313" key="2">
    <source>
        <dbReference type="EMBL" id="KAE8369129.1"/>
    </source>
</evidence>
<name>A0A5N7AJE3_9EURO</name>
<sequence length="77" mass="8439">MSQHGISFDSVLEGGDGVAILEHDRGGSGTDAEGNAQNHKSQEHGKRSRWFPYYKEVRSWSGSLILILLHCQTGVSI</sequence>
<feature type="region of interest" description="Disordered" evidence="1">
    <location>
        <begin position="19"/>
        <end position="47"/>
    </location>
</feature>
<evidence type="ECO:0000256" key="1">
    <source>
        <dbReference type="SAM" id="MobiDB-lite"/>
    </source>
</evidence>